<evidence type="ECO:0000256" key="1">
    <source>
        <dbReference type="ARBA" id="ARBA00023015"/>
    </source>
</evidence>
<keyword evidence="6" id="KW-1185">Reference proteome</keyword>
<dbReference type="InterPro" id="IPR009057">
    <property type="entry name" value="Homeodomain-like_sf"/>
</dbReference>
<accession>A0ABS1TCV3</accession>
<organism evidence="5 6">
    <name type="scientific">Clostridium rhizosphaerae</name>
    <dbReference type="NCBI Taxonomy" id="2803861"/>
    <lineage>
        <taxon>Bacteria</taxon>
        <taxon>Bacillati</taxon>
        <taxon>Bacillota</taxon>
        <taxon>Clostridia</taxon>
        <taxon>Eubacteriales</taxon>
        <taxon>Clostridiaceae</taxon>
        <taxon>Clostridium</taxon>
    </lineage>
</organism>
<evidence type="ECO:0000256" key="3">
    <source>
        <dbReference type="ARBA" id="ARBA00023163"/>
    </source>
</evidence>
<dbReference type="SMART" id="SM00342">
    <property type="entry name" value="HTH_ARAC"/>
    <property type="match status" value="1"/>
</dbReference>
<dbReference type="PRINTS" id="PR00032">
    <property type="entry name" value="HTHARAC"/>
</dbReference>
<dbReference type="InterPro" id="IPR020449">
    <property type="entry name" value="Tscrpt_reg_AraC-type_HTH"/>
</dbReference>
<dbReference type="RefSeq" id="WP_202749699.1">
    <property type="nucleotide sequence ID" value="NZ_JAESWC010000009.1"/>
</dbReference>
<dbReference type="InterPro" id="IPR003313">
    <property type="entry name" value="AraC-bd"/>
</dbReference>
<evidence type="ECO:0000313" key="6">
    <source>
        <dbReference type="Proteomes" id="UP000632377"/>
    </source>
</evidence>
<dbReference type="PANTHER" id="PTHR43280">
    <property type="entry name" value="ARAC-FAMILY TRANSCRIPTIONAL REGULATOR"/>
    <property type="match status" value="1"/>
</dbReference>
<protein>
    <submittedName>
        <fullName evidence="5">Helix-turn-helix transcriptional regulator</fullName>
    </submittedName>
</protein>
<dbReference type="PANTHER" id="PTHR43280:SF17">
    <property type="entry name" value="ARAC-TYPE DNA-BINDING DOMAIN-CONTAINING PROTEIN"/>
    <property type="match status" value="1"/>
</dbReference>
<dbReference type="PROSITE" id="PS01124">
    <property type="entry name" value="HTH_ARAC_FAMILY_2"/>
    <property type="match status" value="1"/>
</dbReference>
<comment type="caution">
    <text evidence="5">The sequence shown here is derived from an EMBL/GenBank/DDBJ whole genome shotgun (WGS) entry which is preliminary data.</text>
</comment>
<dbReference type="SUPFAM" id="SSF46689">
    <property type="entry name" value="Homeodomain-like"/>
    <property type="match status" value="2"/>
</dbReference>
<gene>
    <name evidence="5" type="ORF">JK636_14405</name>
</gene>
<keyword evidence="3" id="KW-0804">Transcription</keyword>
<dbReference type="Pfam" id="PF02311">
    <property type="entry name" value="AraC_binding"/>
    <property type="match status" value="1"/>
</dbReference>
<evidence type="ECO:0000256" key="2">
    <source>
        <dbReference type="ARBA" id="ARBA00023125"/>
    </source>
</evidence>
<keyword evidence="2" id="KW-0238">DNA-binding</keyword>
<dbReference type="EMBL" id="JAESWC010000009">
    <property type="protein sequence ID" value="MBL4936942.1"/>
    <property type="molecule type" value="Genomic_DNA"/>
</dbReference>
<dbReference type="Gene3D" id="1.10.10.60">
    <property type="entry name" value="Homeodomain-like"/>
    <property type="match status" value="2"/>
</dbReference>
<dbReference type="Pfam" id="PF12833">
    <property type="entry name" value="HTH_18"/>
    <property type="match status" value="1"/>
</dbReference>
<dbReference type="Proteomes" id="UP000632377">
    <property type="component" value="Unassembled WGS sequence"/>
</dbReference>
<proteinExistence type="predicted"/>
<name>A0ABS1TCV3_9CLOT</name>
<reference evidence="5 6" key="1">
    <citation type="submission" date="2021-01" db="EMBL/GenBank/DDBJ databases">
        <title>Genome public.</title>
        <authorList>
            <person name="Liu C."/>
            <person name="Sun Q."/>
        </authorList>
    </citation>
    <scope>NUCLEOTIDE SEQUENCE [LARGE SCALE GENOMIC DNA]</scope>
    <source>
        <strain evidence="5 6">YIM B02515</strain>
    </source>
</reference>
<evidence type="ECO:0000259" key="4">
    <source>
        <dbReference type="PROSITE" id="PS01124"/>
    </source>
</evidence>
<keyword evidence="1" id="KW-0805">Transcription regulation</keyword>
<evidence type="ECO:0000313" key="5">
    <source>
        <dbReference type="EMBL" id="MBL4936942.1"/>
    </source>
</evidence>
<dbReference type="InterPro" id="IPR018060">
    <property type="entry name" value="HTH_AraC"/>
</dbReference>
<sequence>MTLYSKNFTTNVSIPLYISLEDVFSKENHSMFRIILVEAGTGILKINNRSFVFMSPSIFCLNEKDVIELEKECDLKAQVIYFDPTIINSSFTVEKVYSINANNCDKFTNIQDIFYLDPFIHRTEKISPYFEIGLMMFKRISKLYKTLYEQTNPCSSEYWVCRSRSLFLEILFLIQYIYTNSEADERLQLPTTDNDLNDVILYLHTNYQNKITIEELTKAFHINRTTLSEKFRASTGMSIKDYLIKLRIKLSAVMLRDTMLPVSEIMYRTGFNEANHFSRIFKKYMDCSPSDYRREFYS</sequence>
<feature type="domain" description="HTH araC/xylS-type" evidence="4">
    <location>
        <begin position="197"/>
        <end position="295"/>
    </location>
</feature>